<sequence>MPEETKSLSALALPQMPHPGQRAVFANVPPRPGLLRLRSTIQLKGSTNDQTDMQRMGKKQE</sequence>
<protein>
    <submittedName>
        <fullName evidence="2">Uncharacterized protein</fullName>
    </submittedName>
</protein>
<accession>A0AAQ3MB31</accession>
<evidence type="ECO:0000256" key="1">
    <source>
        <dbReference type="SAM" id="MobiDB-lite"/>
    </source>
</evidence>
<dbReference type="EMBL" id="CP138592">
    <property type="protein sequence ID" value="WPH04554.1"/>
    <property type="molecule type" value="Genomic_DNA"/>
</dbReference>
<evidence type="ECO:0000313" key="2">
    <source>
        <dbReference type="EMBL" id="WPH04554.1"/>
    </source>
</evidence>
<evidence type="ECO:0000313" key="3">
    <source>
        <dbReference type="Proteomes" id="UP001303373"/>
    </source>
</evidence>
<feature type="compositionally biased region" description="Polar residues" evidence="1">
    <location>
        <begin position="42"/>
        <end position="53"/>
    </location>
</feature>
<reference evidence="2 3" key="1">
    <citation type="submission" date="2023-11" db="EMBL/GenBank/DDBJ databases">
        <title>An acidophilic fungus is an integral part of prey digestion in a carnivorous sundew plant.</title>
        <authorList>
            <person name="Tsai I.J."/>
        </authorList>
    </citation>
    <scope>NUCLEOTIDE SEQUENCE [LARGE SCALE GENOMIC DNA]</scope>
    <source>
        <strain evidence="2">169a</strain>
    </source>
</reference>
<feature type="region of interest" description="Disordered" evidence="1">
    <location>
        <begin position="42"/>
        <end position="61"/>
    </location>
</feature>
<dbReference type="AlphaFoldDB" id="A0AAQ3MB31"/>
<keyword evidence="3" id="KW-1185">Reference proteome</keyword>
<organism evidence="2 3">
    <name type="scientific">Acrodontium crateriforme</name>
    <dbReference type="NCBI Taxonomy" id="150365"/>
    <lineage>
        <taxon>Eukaryota</taxon>
        <taxon>Fungi</taxon>
        <taxon>Dikarya</taxon>
        <taxon>Ascomycota</taxon>
        <taxon>Pezizomycotina</taxon>
        <taxon>Dothideomycetes</taxon>
        <taxon>Dothideomycetidae</taxon>
        <taxon>Mycosphaerellales</taxon>
        <taxon>Teratosphaeriaceae</taxon>
        <taxon>Acrodontium</taxon>
    </lineage>
</organism>
<name>A0AAQ3MB31_9PEZI</name>
<proteinExistence type="predicted"/>
<dbReference type="Proteomes" id="UP001303373">
    <property type="component" value="Chromosome 13"/>
</dbReference>
<gene>
    <name evidence="2" type="ORF">R9X50_00744600</name>
</gene>